<feature type="domain" description="PAS" evidence="10">
    <location>
        <begin position="332"/>
        <end position="362"/>
    </location>
</feature>
<dbReference type="InterPro" id="IPR000700">
    <property type="entry name" value="PAS-assoc_C"/>
</dbReference>
<dbReference type="CDD" id="cd00130">
    <property type="entry name" value="PAS"/>
    <property type="match status" value="1"/>
</dbReference>
<dbReference type="SMART" id="SM00267">
    <property type="entry name" value="GGDEF"/>
    <property type="match status" value="1"/>
</dbReference>
<dbReference type="AlphaFoldDB" id="A0A0J6LDH6"/>
<dbReference type="RefSeq" id="WP_048365565.1">
    <property type="nucleotide sequence ID" value="NZ_JYLF01000008.1"/>
</dbReference>
<dbReference type="OrthoDB" id="9804951at2"/>
<dbReference type="Pfam" id="PF13426">
    <property type="entry name" value="PAS_9"/>
    <property type="match status" value="1"/>
</dbReference>
<keyword evidence="7 9" id="KW-1133">Transmembrane helix</keyword>
<dbReference type="InterPro" id="IPR035919">
    <property type="entry name" value="EAL_sf"/>
</dbReference>
<dbReference type="Pfam" id="PF00990">
    <property type="entry name" value="GGDEF"/>
    <property type="match status" value="1"/>
</dbReference>
<dbReference type="Pfam" id="PF08448">
    <property type="entry name" value="PAS_4"/>
    <property type="match status" value="1"/>
</dbReference>
<dbReference type="CDD" id="cd01948">
    <property type="entry name" value="EAL"/>
    <property type="match status" value="1"/>
</dbReference>
<evidence type="ECO:0000256" key="8">
    <source>
        <dbReference type="ARBA" id="ARBA00023136"/>
    </source>
</evidence>
<keyword evidence="4" id="KW-1003">Cell membrane</keyword>
<dbReference type="InterPro" id="IPR035965">
    <property type="entry name" value="PAS-like_dom_sf"/>
</dbReference>
<protein>
    <recommendedName>
        <fullName evidence="16">Histidine kinase</fullName>
    </recommendedName>
</protein>
<comment type="subcellular location">
    <subcellularLocation>
        <location evidence="2">Cell inner membrane</location>
    </subcellularLocation>
    <subcellularLocation>
        <location evidence="3">Cell membrane</location>
        <topology evidence="3">Multi-pass membrane protein</topology>
    </subcellularLocation>
</comment>
<organism evidence="14 15">
    <name type="scientific">Pseudomonas weihenstephanensis</name>
    <dbReference type="NCBI Taxonomy" id="1608994"/>
    <lineage>
        <taxon>Bacteria</taxon>
        <taxon>Pseudomonadati</taxon>
        <taxon>Pseudomonadota</taxon>
        <taxon>Gammaproteobacteria</taxon>
        <taxon>Pseudomonadales</taxon>
        <taxon>Pseudomonadaceae</taxon>
        <taxon>Pseudomonas</taxon>
    </lineage>
</organism>
<keyword evidence="5 9" id="KW-0812">Transmembrane</keyword>
<evidence type="ECO:0000259" key="13">
    <source>
        <dbReference type="PROSITE" id="PS50887"/>
    </source>
</evidence>
<dbReference type="InterPro" id="IPR052155">
    <property type="entry name" value="Biofilm_reg_signaling"/>
</dbReference>
<sequence length="883" mass="98348">MLLDIIENLALLMTLCWLHETLIRNVKGHILLSKICTGALFGLVCIVGMMTPLVLAQGIIIDGRTVILSLSALFGGPLVGLIAGCIAGLYRFWVGGVGAIPGLLNILMSVLMGMAFHYLHQKRSIPLNALSLLIFGCIVQGLQILNIRLLSEKIFAIFVENALWPLVFVQLLSTLLLGLILRNIHQQKNDREALHESEAYLRAITEAMPDTAIVIDQGGNYTVIKSSDKQQFPTSATRPTSKHLQDSFPQIQVELLMQFIHMTLASNEPQTIEYSMQTQIGKRIFEGRARRLDILSGDLPAVIFMARDITERVALEQEIRISAIAFECQQGMLITDAQTRIIKVNGAFSKLSGYSEAEVMGQPTRILASGKQGPQFYKNMWQTLKETGGWAGEIWNRHKDGEISPEWLTISAVHDEHGQVNNYVASFIDISERKNNEQKIQHLAFFDPLTGLPNRRLLYDRLQQALVACSRKHTYAALIFLDLDDFKNINDLHGHKVGDELLCHVSTRLANNVRELDTVARLGGDEFVILLEELKTGKKEAAIQIEHVVSKLLKALHEPYLFNHHRLTTSASMGVVLFNDEQYTPDELMQHADLSMYGAKASGKNSMCFYDPQMQAAVSMSLKLEQDIGRGLTEGEFKLFLQPQVNIQGELEGVEALTRWQHPQLGILGPDIFIEIAERSDLIELIDMEGLHNGCLILAEWAKNPRTANLSLSVNISTRTLYKTDFTQSVTQSLTTTQANPLYLKLEITESILLKDKKKAAIHMQALRELGISFSIDDFGIGYSSMSYLQQLPLDQLKIDQSFVRDLPESTSSLAIVCAILAMAQSLGLEVIAEGVENLAQHDSLIGCGCRHFQGYLFGKPVIAECFEALILDSPPELLNGPR</sequence>
<dbReference type="GO" id="GO:0000155">
    <property type="term" value="F:phosphorelay sensor kinase activity"/>
    <property type="evidence" value="ECO:0007669"/>
    <property type="project" value="InterPro"/>
</dbReference>
<evidence type="ECO:0000256" key="5">
    <source>
        <dbReference type="ARBA" id="ARBA00022692"/>
    </source>
</evidence>
<dbReference type="GO" id="GO:0071555">
    <property type="term" value="P:cell wall organization"/>
    <property type="evidence" value="ECO:0007669"/>
    <property type="project" value="InterPro"/>
</dbReference>
<evidence type="ECO:0000259" key="12">
    <source>
        <dbReference type="PROSITE" id="PS50883"/>
    </source>
</evidence>
<dbReference type="PANTHER" id="PTHR44757">
    <property type="entry name" value="DIGUANYLATE CYCLASE DGCP"/>
    <property type="match status" value="1"/>
</dbReference>
<dbReference type="Gene3D" id="3.30.450.20">
    <property type="entry name" value="PAS domain"/>
    <property type="match status" value="2"/>
</dbReference>
<dbReference type="Pfam" id="PF07694">
    <property type="entry name" value="5TM-5TMR_LYT"/>
    <property type="match status" value="1"/>
</dbReference>
<reference evidence="14 15" key="1">
    <citation type="submission" date="2015-02" db="EMBL/GenBank/DDBJ databases">
        <title>Pseudomonas helleri sp. nov. and Pseudomonas weihenstephanensis sp. nov., isolated from raw cows milk.</title>
        <authorList>
            <person name="von Neubeck M."/>
            <person name="Huptas C."/>
            <person name="Wenning M."/>
            <person name="Scherer S."/>
        </authorList>
    </citation>
    <scope>NUCLEOTIDE SEQUENCE [LARGE SCALE GENOMIC DNA]</scope>
    <source>
        <strain evidence="14 15">DSM 29166</strain>
    </source>
</reference>
<evidence type="ECO:0000256" key="6">
    <source>
        <dbReference type="ARBA" id="ARBA00022777"/>
    </source>
</evidence>
<evidence type="ECO:0000313" key="15">
    <source>
        <dbReference type="Proteomes" id="UP000036325"/>
    </source>
</evidence>
<feature type="transmembrane region" description="Helical" evidence="9">
    <location>
        <begin position="130"/>
        <end position="150"/>
    </location>
</feature>
<dbReference type="STRING" id="1608994.TU86_17385"/>
<feature type="transmembrane region" description="Helical" evidence="9">
    <location>
        <begin position="99"/>
        <end position="118"/>
    </location>
</feature>
<dbReference type="InterPro" id="IPR013656">
    <property type="entry name" value="PAS_4"/>
</dbReference>
<feature type="domain" description="PAC" evidence="11">
    <location>
        <begin position="390"/>
        <end position="442"/>
    </location>
</feature>
<comment type="caution">
    <text evidence="14">The sequence shown here is derived from an EMBL/GenBank/DDBJ whole genome shotgun (WGS) entry which is preliminary data.</text>
</comment>
<dbReference type="InterPro" id="IPR029787">
    <property type="entry name" value="Nucleotide_cyclase"/>
</dbReference>
<dbReference type="PROSITE" id="PS50112">
    <property type="entry name" value="PAS"/>
    <property type="match status" value="1"/>
</dbReference>
<dbReference type="SUPFAM" id="SSF55073">
    <property type="entry name" value="Nucleotide cyclase"/>
    <property type="match status" value="1"/>
</dbReference>
<evidence type="ECO:0008006" key="16">
    <source>
        <dbReference type="Google" id="ProtNLM"/>
    </source>
</evidence>
<dbReference type="PROSITE" id="PS50887">
    <property type="entry name" value="GGDEF"/>
    <property type="match status" value="1"/>
</dbReference>
<evidence type="ECO:0000256" key="2">
    <source>
        <dbReference type="ARBA" id="ARBA00004533"/>
    </source>
</evidence>
<accession>A0A0J6LDH6</accession>
<evidence type="ECO:0000259" key="10">
    <source>
        <dbReference type="PROSITE" id="PS50112"/>
    </source>
</evidence>
<dbReference type="PANTHER" id="PTHR44757:SF2">
    <property type="entry name" value="BIOFILM ARCHITECTURE MAINTENANCE PROTEIN MBAA"/>
    <property type="match status" value="1"/>
</dbReference>
<dbReference type="InterPro" id="IPR000160">
    <property type="entry name" value="GGDEF_dom"/>
</dbReference>
<dbReference type="PROSITE" id="PS50113">
    <property type="entry name" value="PAC"/>
    <property type="match status" value="1"/>
</dbReference>
<keyword evidence="6" id="KW-0418">Kinase</keyword>
<evidence type="ECO:0000256" key="1">
    <source>
        <dbReference type="ARBA" id="ARBA00001946"/>
    </source>
</evidence>
<dbReference type="EMBL" id="JYLF01000008">
    <property type="protein sequence ID" value="KMN12401.1"/>
    <property type="molecule type" value="Genomic_DNA"/>
</dbReference>
<feature type="transmembrane region" description="Helical" evidence="9">
    <location>
        <begin position="162"/>
        <end position="181"/>
    </location>
</feature>
<feature type="domain" description="EAL" evidence="12">
    <location>
        <begin position="621"/>
        <end position="875"/>
    </location>
</feature>
<dbReference type="SMART" id="SM00052">
    <property type="entry name" value="EAL"/>
    <property type="match status" value="1"/>
</dbReference>
<dbReference type="InterPro" id="IPR001610">
    <property type="entry name" value="PAC"/>
</dbReference>
<dbReference type="NCBIfam" id="TIGR00254">
    <property type="entry name" value="GGDEF"/>
    <property type="match status" value="1"/>
</dbReference>
<feature type="domain" description="GGDEF" evidence="13">
    <location>
        <begin position="474"/>
        <end position="612"/>
    </location>
</feature>
<evidence type="ECO:0000256" key="9">
    <source>
        <dbReference type="SAM" id="Phobius"/>
    </source>
</evidence>
<dbReference type="InterPro" id="IPR011620">
    <property type="entry name" value="Sig_transdc_His_kinase_LytS_TM"/>
</dbReference>
<evidence type="ECO:0000256" key="7">
    <source>
        <dbReference type="ARBA" id="ARBA00022989"/>
    </source>
</evidence>
<dbReference type="PROSITE" id="PS50883">
    <property type="entry name" value="EAL"/>
    <property type="match status" value="1"/>
</dbReference>
<name>A0A0J6LDH6_9PSED</name>
<dbReference type="GO" id="GO:0005886">
    <property type="term" value="C:plasma membrane"/>
    <property type="evidence" value="ECO:0007669"/>
    <property type="project" value="UniProtKB-SubCell"/>
</dbReference>
<dbReference type="InterPro" id="IPR043128">
    <property type="entry name" value="Rev_trsase/Diguanyl_cyclase"/>
</dbReference>
<evidence type="ECO:0000259" key="11">
    <source>
        <dbReference type="PROSITE" id="PS50113"/>
    </source>
</evidence>
<feature type="transmembrane region" description="Helical" evidence="9">
    <location>
        <begin position="31"/>
        <end position="55"/>
    </location>
</feature>
<keyword evidence="8 9" id="KW-0472">Membrane</keyword>
<keyword evidence="6" id="KW-0808">Transferase</keyword>
<dbReference type="CDD" id="cd01949">
    <property type="entry name" value="GGDEF"/>
    <property type="match status" value="1"/>
</dbReference>
<dbReference type="Pfam" id="PF00563">
    <property type="entry name" value="EAL"/>
    <property type="match status" value="1"/>
</dbReference>
<comment type="cofactor">
    <cofactor evidence="1">
        <name>Mg(2+)</name>
        <dbReference type="ChEBI" id="CHEBI:18420"/>
    </cofactor>
</comment>
<dbReference type="Gene3D" id="3.20.20.450">
    <property type="entry name" value="EAL domain"/>
    <property type="match status" value="1"/>
</dbReference>
<feature type="transmembrane region" description="Helical" evidence="9">
    <location>
        <begin position="67"/>
        <end position="93"/>
    </location>
</feature>
<proteinExistence type="predicted"/>
<evidence type="ECO:0000256" key="4">
    <source>
        <dbReference type="ARBA" id="ARBA00022475"/>
    </source>
</evidence>
<dbReference type="Gene3D" id="1.10.1760.20">
    <property type="match status" value="1"/>
</dbReference>
<gene>
    <name evidence="14" type="ORF">TU86_17385</name>
</gene>
<dbReference type="Proteomes" id="UP000036325">
    <property type="component" value="Unassembled WGS sequence"/>
</dbReference>
<dbReference type="SMART" id="SM00086">
    <property type="entry name" value="PAC"/>
    <property type="match status" value="2"/>
</dbReference>
<dbReference type="InterPro" id="IPR000014">
    <property type="entry name" value="PAS"/>
</dbReference>
<dbReference type="InterPro" id="IPR001633">
    <property type="entry name" value="EAL_dom"/>
</dbReference>
<dbReference type="PATRIC" id="fig|1608994.3.peg.4172"/>
<dbReference type="SMART" id="SM00091">
    <property type="entry name" value="PAS"/>
    <property type="match status" value="2"/>
</dbReference>
<dbReference type="FunFam" id="3.30.70.270:FF:000001">
    <property type="entry name" value="Diguanylate cyclase domain protein"/>
    <property type="match status" value="1"/>
</dbReference>
<evidence type="ECO:0000313" key="14">
    <source>
        <dbReference type="EMBL" id="KMN12401.1"/>
    </source>
</evidence>
<dbReference type="SUPFAM" id="SSF141868">
    <property type="entry name" value="EAL domain-like"/>
    <property type="match status" value="1"/>
</dbReference>
<evidence type="ECO:0000256" key="3">
    <source>
        <dbReference type="ARBA" id="ARBA00004651"/>
    </source>
</evidence>
<dbReference type="SUPFAM" id="SSF55785">
    <property type="entry name" value="PYP-like sensor domain (PAS domain)"/>
    <property type="match status" value="2"/>
</dbReference>
<dbReference type="Gene3D" id="3.30.70.270">
    <property type="match status" value="1"/>
</dbReference>
<dbReference type="NCBIfam" id="TIGR00229">
    <property type="entry name" value="sensory_box"/>
    <property type="match status" value="2"/>
</dbReference>